<protein>
    <submittedName>
        <fullName evidence="1">Uncharacterized protein</fullName>
    </submittedName>
</protein>
<reference evidence="1 2" key="1">
    <citation type="journal article" date="2016" name="ISME J.">
        <title>Chasing the elusive Euryarchaeota class WSA2: genomes reveal a uniquely fastidious methyl-reducing methanogen.</title>
        <authorList>
            <person name="Nobu M.K."/>
            <person name="Narihiro T."/>
            <person name="Kuroda K."/>
            <person name="Mei R."/>
            <person name="Liu W.T."/>
        </authorList>
    </citation>
    <scope>NUCLEOTIDE SEQUENCE [LARGE SCALE GENOMIC DNA]</scope>
    <source>
        <strain evidence="1">U1lsi0528_Bin089</strain>
    </source>
</reference>
<evidence type="ECO:0000313" key="1">
    <source>
        <dbReference type="EMBL" id="KYC53028.1"/>
    </source>
</evidence>
<dbReference type="Gene3D" id="1.10.10.10">
    <property type="entry name" value="Winged helix-like DNA-binding domain superfamily/Winged helix DNA-binding domain"/>
    <property type="match status" value="1"/>
</dbReference>
<dbReference type="EMBL" id="LNGD01000019">
    <property type="protein sequence ID" value="KYC53028.1"/>
    <property type="molecule type" value="Genomic_DNA"/>
</dbReference>
<dbReference type="AlphaFoldDB" id="A0A150J7G6"/>
<organism evidence="1 2">
    <name type="scientific">Candidatus Methanofastidiosum methylothiophilum</name>
    <dbReference type="NCBI Taxonomy" id="1705564"/>
    <lineage>
        <taxon>Archaea</taxon>
        <taxon>Methanobacteriati</taxon>
        <taxon>Methanobacteriota</taxon>
        <taxon>Stenosarchaea group</taxon>
        <taxon>Candidatus Methanofastidiosia</taxon>
        <taxon>Candidatus Methanofastidiosales</taxon>
        <taxon>Candidatus Methanofastidiosaceae</taxon>
        <taxon>Candidatus Methanofastidiosum</taxon>
    </lineage>
</organism>
<dbReference type="Proteomes" id="UP000075578">
    <property type="component" value="Unassembled WGS sequence"/>
</dbReference>
<accession>A0A150J7G6</accession>
<dbReference type="PATRIC" id="fig|1705564.3.peg.532"/>
<gene>
    <name evidence="1" type="ORF">AMQ74_00521</name>
</gene>
<dbReference type="InterPro" id="IPR036388">
    <property type="entry name" value="WH-like_DNA-bd_sf"/>
</dbReference>
<evidence type="ECO:0000313" key="2">
    <source>
        <dbReference type="Proteomes" id="UP000075578"/>
    </source>
</evidence>
<name>A0A150J7G6_9EURY</name>
<sequence length="157" mass="17837">MVNKRKSWQEKLNDSKELPKVEPITNNMSKKWGEGTVVIPAPIEVDEIMRNVPRGKLITIDQIRKKLAVKHKASIGCPLTTGIFAWVSAHAANEAALEGKTDITPYWRTLKTGGLINEKYPGGINYQKQLLENEGHKIIQKGMKYYVLDYEKYLVDI</sequence>
<comment type="caution">
    <text evidence="1">The sequence shown here is derived from an EMBL/GenBank/DDBJ whole genome shotgun (WGS) entry which is preliminary data.</text>
</comment>
<proteinExistence type="predicted"/>